<reference evidence="1" key="1">
    <citation type="submission" date="2018-01" db="EMBL/GenBank/DDBJ databases">
        <authorList>
            <person name="Clerissi C."/>
        </authorList>
    </citation>
    <scope>NUCLEOTIDE SEQUENCE</scope>
    <source>
        <strain evidence="1">Cupriavidus sp. LMG 19464</strain>
    </source>
</reference>
<dbReference type="EMBL" id="OFSQ01000008">
    <property type="protein sequence ID" value="SOY46245.1"/>
    <property type="molecule type" value="Genomic_DNA"/>
</dbReference>
<accession>A0A375BIT5</accession>
<dbReference type="Proteomes" id="UP000256780">
    <property type="component" value="Chromosome CBM2587_a"/>
</dbReference>
<proteinExistence type="predicted"/>
<name>A0A375BIT5_9BURK</name>
<dbReference type="AlphaFoldDB" id="A0A375BIT5"/>
<organism evidence="1">
    <name type="scientific">Cupriavidus taiwanensis</name>
    <dbReference type="NCBI Taxonomy" id="164546"/>
    <lineage>
        <taxon>Bacteria</taxon>
        <taxon>Pseudomonadati</taxon>
        <taxon>Pseudomonadota</taxon>
        <taxon>Betaproteobacteria</taxon>
        <taxon>Burkholderiales</taxon>
        <taxon>Burkholderiaceae</taxon>
        <taxon>Cupriavidus</taxon>
    </lineage>
</organism>
<evidence type="ECO:0000313" key="1">
    <source>
        <dbReference type="EMBL" id="SOY46245.1"/>
    </source>
</evidence>
<gene>
    <name evidence="1" type="ORF">CBM2587_A160122</name>
</gene>
<comment type="caution">
    <text evidence="1">The sequence shown here is derived from an EMBL/GenBank/DDBJ whole genome shotgun (WGS) entry which is preliminary data.</text>
</comment>
<protein>
    <submittedName>
        <fullName evidence="1">Uncharacterized protein</fullName>
    </submittedName>
</protein>
<sequence length="61" mass="6740">MQAFFLSARKARTKVRAFCFSGPAGIHVPIAYSKFQGARAPPSGDLSWAHCKSVAVFWEPR</sequence>